<feature type="transmembrane region" description="Helical" evidence="9">
    <location>
        <begin position="97"/>
        <end position="121"/>
    </location>
</feature>
<feature type="domain" description="ABC transmembrane type-1" evidence="10">
    <location>
        <begin position="94"/>
        <end position="284"/>
    </location>
</feature>
<evidence type="ECO:0000313" key="11">
    <source>
        <dbReference type="EMBL" id="CDX16338.1"/>
    </source>
</evidence>
<keyword evidence="8 9" id="KW-0472">Membrane</keyword>
<evidence type="ECO:0000256" key="5">
    <source>
        <dbReference type="ARBA" id="ARBA00022856"/>
    </source>
</evidence>
<feature type="transmembrane region" description="Helical" evidence="9">
    <location>
        <begin position="263"/>
        <end position="284"/>
    </location>
</feature>
<feature type="transmembrane region" description="Helical" evidence="9">
    <location>
        <begin position="30"/>
        <end position="51"/>
    </location>
</feature>
<dbReference type="InterPro" id="IPR050366">
    <property type="entry name" value="BP-dependent_transpt_permease"/>
</dbReference>
<name>A0A090FB67_MESPL</name>
<dbReference type="EMBL" id="CCMZ01000015">
    <property type="protein sequence ID" value="CDX16338.1"/>
    <property type="molecule type" value="Genomic_DNA"/>
</dbReference>
<feature type="transmembrane region" description="Helical" evidence="9">
    <location>
        <begin position="223"/>
        <end position="243"/>
    </location>
</feature>
<keyword evidence="5" id="KW-0571">Peptide transport</keyword>
<evidence type="ECO:0000256" key="7">
    <source>
        <dbReference type="ARBA" id="ARBA00022989"/>
    </source>
</evidence>
<keyword evidence="2 9" id="KW-0813">Transport</keyword>
<evidence type="ECO:0000256" key="9">
    <source>
        <dbReference type="RuleBase" id="RU363032"/>
    </source>
</evidence>
<dbReference type="InterPro" id="IPR035906">
    <property type="entry name" value="MetI-like_sf"/>
</dbReference>
<reference evidence="12" key="1">
    <citation type="submission" date="2014-08" db="EMBL/GenBank/DDBJ databases">
        <authorList>
            <person name="Moulin L."/>
        </authorList>
    </citation>
    <scope>NUCLEOTIDE SEQUENCE [LARGE SCALE GENOMIC DNA]</scope>
</reference>
<accession>A0A090FB67</accession>
<dbReference type="GO" id="GO:0005886">
    <property type="term" value="C:plasma membrane"/>
    <property type="evidence" value="ECO:0007669"/>
    <property type="project" value="UniProtKB-SubCell"/>
</dbReference>
<comment type="similarity">
    <text evidence="9">Belongs to the binding-protein-dependent transport system permease family.</text>
</comment>
<dbReference type="PANTHER" id="PTHR43386:SF1">
    <property type="entry name" value="D,D-DIPEPTIDE TRANSPORT SYSTEM PERMEASE PROTEIN DDPC-RELATED"/>
    <property type="match status" value="1"/>
</dbReference>
<evidence type="ECO:0000256" key="6">
    <source>
        <dbReference type="ARBA" id="ARBA00022927"/>
    </source>
</evidence>
<keyword evidence="3" id="KW-1003">Cell membrane</keyword>
<evidence type="ECO:0000259" key="10">
    <source>
        <dbReference type="PROSITE" id="PS50928"/>
    </source>
</evidence>
<dbReference type="GO" id="GO:0015833">
    <property type="term" value="P:peptide transport"/>
    <property type="evidence" value="ECO:0007669"/>
    <property type="project" value="UniProtKB-KW"/>
</dbReference>
<dbReference type="PANTHER" id="PTHR43386">
    <property type="entry name" value="OLIGOPEPTIDE TRANSPORT SYSTEM PERMEASE PROTEIN APPC"/>
    <property type="match status" value="1"/>
</dbReference>
<evidence type="ECO:0000256" key="3">
    <source>
        <dbReference type="ARBA" id="ARBA00022475"/>
    </source>
</evidence>
<dbReference type="AlphaFoldDB" id="A0A090FB67"/>
<keyword evidence="4 9" id="KW-0812">Transmembrane</keyword>
<evidence type="ECO:0000256" key="8">
    <source>
        <dbReference type="ARBA" id="ARBA00023136"/>
    </source>
</evidence>
<dbReference type="SUPFAM" id="SSF161098">
    <property type="entry name" value="MetI-like"/>
    <property type="match status" value="1"/>
</dbReference>
<gene>
    <name evidence="11" type="ORF">MPL3356_220014</name>
</gene>
<evidence type="ECO:0000256" key="2">
    <source>
        <dbReference type="ARBA" id="ARBA00022448"/>
    </source>
</evidence>
<feature type="transmembrane region" description="Helical" evidence="9">
    <location>
        <begin position="133"/>
        <end position="152"/>
    </location>
</feature>
<keyword evidence="6" id="KW-0653">Protein transport</keyword>
<keyword evidence="12" id="KW-1185">Reference proteome</keyword>
<dbReference type="STRING" id="69974.MPLDJ20_40123"/>
<dbReference type="InterPro" id="IPR000515">
    <property type="entry name" value="MetI-like"/>
</dbReference>
<comment type="subcellular location">
    <subcellularLocation>
        <location evidence="1 9">Cell membrane</location>
        <topology evidence="1 9">Multi-pass membrane protein</topology>
    </subcellularLocation>
</comment>
<dbReference type="GO" id="GO:0055085">
    <property type="term" value="P:transmembrane transport"/>
    <property type="evidence" value="ECO:0007669"/>
    <property type="project" value="InterPro"/>
</dbReference>
<evidence type="ECO:0000256" key="4">
    <source>
        <dbReference type="ARBA" id="ARBA00022692"/>
    </source>
</evidence>
<organism evidence="11 12">
    <name type="scientific">Mesorhizobium plurifarium</name>
    <dbReference type="NCBI Taxonomy" id="69974"/>
    <lineage>
        <taxon>Bacteria</taxon>
        <taxon>Pseudomonadati</taxon>
        <taxon>Pseudomonadota</taxon>
        <taxon>Alphaproteobacteria</taxon>
        <taxon>Hyphomicrobiales</taxon>
        <taxon>Phyllobacteriaceae</taxon>
        <taxon>Mesorhizobium</taxon>
    </lineage>
</organism>
<keyword evidence="7 9" id="KW-1133">Transmembrane helix</keyword>
<proteinExistence type="inferred from homology"/>
<dbReference type="CDD" id="cd06261">
    <property type="entry name" value="TM_PBP2"/>
    <property type="match status" value="1"/>
</dbReference>
<dbReference type="Pfam" id="PF00528">
    <property type="entry name" value="BPD_transp_1"/>
    <property type="match status" value="1"/>
</dbReference>
<dbReference type="PROSITE" id="PS50928">
    <property type="entry name" value="ABC_TM1"/>
    <property type="match status" value="1"/>
</dbReference>
<dbReference type="GO" id="GO:0015031">
    <property type="term" value="P:protein transport"/>
    <property type="evidence" value="ECO:0007669"/>
    <property type="project" value="UniProtKB-KW"/>
</dbReference>
<evidence type="ECO:0000256" key="1">
    <source>
        <dbReference type="ARBA" id="ARBA00004651"/>
    </source>
</evidence>
<dbReference type="Proteomes" id="UP000045285">
    <property type="component" value="Unassembled WGS sequence"/>
</dbReference>
<sequence length="295" mass="31505">MMDLLEFPAPSHAPVVLRVAGRLGRAVRGLSASVIIGSLILAFWIACALFGDRLVPYDPYAEDFLVTLTPPDTAHWFGTDHLGRDVLSRIIVGSRDILLVAPLAMLGGVAAGTIIGLVLGYFDGLVDAIGARLLDTLMAFPFIVLVTMTLVALGPSNLTVILVIAIAYAPLVARTVRAAVREQKEREYVSAARLGGENAFAIMVLEILPNIRETILIELVTRLGYAFFSIATLSFLGLGIQPPSADWGLAIAEGYGFLTGGKWWVVVFNSGAIVSLVMATNLIAQGIGAFENIER</sequence>
<evidence type="ECO:0000313" key="12">
    <source>
        <dbReference type="Proteomes" id="UP000045285"/>
    </source>
</evidence>
<dbReference type="Gene3D" id="1.10.3720.10">
    <property type="entry name" value="MetI-like"/>
    <property type="match status" value="1"/>
</dbReference>
<protein>
    <submittedName>
        <fullName evidence="11">Binding-protein-dependent transport systems inner membrane component</fullName>
    </submittedName>
</protein>